<gene>
    <name evidence="9" type="ORF">QJS10_CPB18g01061</name>
</gene>
<feature type="domain" description="Exostosin GT47" evidence="8">
    <location>
        <begin position="362"/>
        <end position="644"/>
    </location>
</feature>
<feature type="region of interest" description="Disordered" evidence="6">
    <location>
        <begin position="267"/>
        <end position="292"/>
    </location>
</feature>
<feature type="region of interest" description="Disordered" evidence="6">
    <location>
        <begin position="195"/>
        <end position="222"/>
    </location>
</feature>
<evidence type="ECO:0000313" key="10">
    <source>
        <dbReference type="Proteomes" id="UP001180020"/>
    </source>
</evidence>
<reference evidence="9" key="1">
    <citation type="journal article" date="2023" name="Nat. Commun.">
        <title>Diploid and tetraploid genomes of Acorus and the evolution of monocots.</title>
        <authorList>
            <person name="Ma L."/>
            <person name="Liu K.W."/>
            <person name="Li Z."/>
            <person name="Hsiao Y.Y."/>
            <person name="Qi Y."/>
            <person name="Fu T."/>
            <person name="Tang G.D."/>
            <person name="Zhang D."/>
            <person name="Sun W.H."/>
            <person name="Liu D.K."/>
            <person name="Li Y."/>
            <person name="Chen G.Z."/>
            <person name="Liu X.D."/>
            <person name="Liao X.Y."/>
            <person name="Jiang Y.T."/>
            <person name="Yu X."/>
            <person name="Hao Y."/>
            <person name="Huang J."/>
            <person name="Zhao X.W."/>
            <person name="Ke S."/>
            <person name="Chen Y.Y."/>
            <person name="Wu W.L."/>
            <person name="Hsu J.L."/>
            <person name="Lin Y.F."/>
            <person name="Huang M.D."/>
            <person name="Li C.Y."/>
            <person name="Huang L."/>
            <person name="Wang Z.W."/>
            <person name="Zhao X."/>
            <person name="Zhong W.Y."/>
            <person name="Peng D.H."/>
            <person name="Ahmad S."/>
            <person name="Lan S."/>
            <person name="Zhang J.S."/>
            <person name="Tsai W.C."/>
            <person name="Van de Peer Y."/>
            <person name="Liu Z.J."/>
        </authorList>
    </citation>
    <scope>NUCLEOTIDE SEQUENCE</scope>
    <source>
        <strain evidence="9">CP</strain>
    </source>
</reference>
<keyword evidence="4" id="KW-0735">Signal-anchor</keyword>
<evidence type="ECO:0000256" key="3">
    <source>
        <dbReference type="ARBA" id="ARBA00022676"/>
    </source>
</evidence>
<sequence>MEDWMARSKKPCQTRTRRLVLVMGMFASVVLVFRSFSFNTRSVMSPSFPLLEMPVLQKRSPSSEDISSPNSMRFGEFSLLSDSTNSTQTSVVIEVVEKNKTSEVKEDNRVDEDGTNMDGDSDDDFEVDGDGDPDNEFLIDLGDGFLLEKIKGPDGYITLEKSKIMKNGSFREQDSVGKSNTSLVLEDVSGLNDGFPEEKNVELNNSTNPNKTNGSLPSSPSLVSVVPHEDGLIREKVDANANGTSIPVVSDILSKVDDMGASSNGSIMTNSVSTDAGSVSMKKKKKKKVNPPATMSEMNDILIKNRASSRAMRPRWSSAHDQKLLGIKALIENAPIVRADRELHMPAFRNISMFKRSYNLMERTLKVYVYKEGSKPVFHQGPIKGIYASEGWFMRLMEGNRQYTVKDPRKAHLFYLPFSSRNLEFSLYVPNSHNRHNLVDYLESYVDKIVSKYPYWNRTGGADHFLVACHDWAPYETRHALRRTIRALCNADITDGFKIGKDVSLPETYVRSARNPLRDLGGRPARERSILAFFAGNMHGRTRPILIQHWENRDPDMKILGPMPPGVKSKMNYIQYMKTSKYCLCPRGYEVNSPRVVEAIFYECVPVLMSDNYVPPFFEVLDWDAFSVTVEEKDIPRLKEILSAIPEERYLELQNGVRKVQQHFVWHSKPVKYDLFHMVLHSVWFNRLNQIKIR</sequence>
<dbReference type="EMBL" id="JAUJYO010000018">
    <property type="protein sequence ID" value="KAK1290365.1"/>
    <property type="molecule type" value="Genomic_DNA"/>
</dbReference>
<protein>
    <submittedName>
        <fullName evidence="9">Glycosyltransferase</fullName>
    </submittedName>
</protein>
<evidence type="ECO:0000313" key="9">
    <source>
        <dbReference type="EMBL" id="KAK1290365.1"/>
    </source>
</evidence>
<dbReference type="GO" id="GO:0000139">
    <property type="term" value="C:Golgi membrane"/>
    <property type="evidence" value="ECO:0007669"/>
    <property type="project" value="UniProtKB-SubCell"/>
</dbReference>
<dbReference type="AlphaFoldDB" id="A0AAV9CN83"/>
<evidence type="ECO:0000256" key="7">
    <source>
        <dbReference type="SAM" id="Phobius"/>
    </source>
</evidence>
<dbReference type="InterPro" id="IPR040911">
    <property type="entry name" value="Exostosin_GT47"/>
</dbReference>
<dbReference type="Pfam" id="PF03016">
    <property type="entry name" value="Exostosin_GT47"/>
    <property type="match status" value="1"/>
</dbReference>
<evidence type="ECO:0000256" key="4">
    <source>
        <dbReference type="ARBA" id="ARBA00022968"/>
    </source>
</evidence>
<comment type="similarity">
    <text evidence="2">Belongs to the glycosyltransferase 47 family.</text>
</comment>
<feature type="compositionally biased region" description="Acidic residues" evidence="6">
    <location>
        <begin position="113"/>
        <end position="123"/>
    </location>
</feature>
<keyword evidence="3" id="KW-0808">Transferase</keyword>
<keyword evidence="7" id="KW-1133">Transmembrane helix</keyword>
<keyword evidence="10" id="KW-1185">Reference proteome</keyword>
<dbReference type="PANTHER" id="PTHR11062:SF210">
    <property type="entry name" value="EXOSTOSIN FAMILY PROTEIN"/>
    <property type="match status" value="1"/>
</dbReference>
<dbReference type="GO" id="GO:0016757">
    <property type="term" value="F:glycosyltransferase activity"/>
    <property type="evidence" value="ECO:0007669"/>
    <property type="project" value="UniProtKB-KW"/>
</dbReference>
<evidence type="ECO:0000256" key="5">
    <source>
        <dbReference type="ARBA" id="ARBA00023034"/>
    </source>
</evidence>
<feature type="compositionally biased region" description="Basic and acidic residues" evidence="6">
    <location>
        <begin position="102"/>
        <end position="112"/>
    </location>
</feature>
<evidence type="ECO:0000256" key="6">
    <source>
        <dbReference type="SAM" id="MobiDB-lite"/>
    </source>
</evidence>
<organism evidence="9 10">
    <name type="scientific">Acorus calamus</name>
    <name type="common">Sweet flag</name>
    <dbReference type="NCBI Taxonomy" id="4465"/>
    <lineage>
        <taxon>Eukaryota</taxon>
        <taxon>Viridiplantae</taxon>
        <taxon>Streptophyta</taxon>
        <taxon>Embryophyta</taxon>
        <taxon>Tracheophyta</taxon>
        <taxon>Spermatophyta</taxon>
        <taxon>Magnoliopsida</taxon>
        <taxon>Liliopsida</taxon>
        <taxon>Acoraceae</taxon>
        <taxon>Acorus</taxon>
    </lineage>
</organism>
<keyword evidence="7" id="KW-0812">Transmembrane</keyword>
<dbReference type="Proteomes" id="UP001180020">
    <property type="component" value="Unassembled WGS sequence"/>
</dbReference>
<feature type="compositionally biased region" description="Polar residues" evidence="6">
    <location>
        <begin position="267"/>
        <end position="277"/>
    </location>
</feature>
<proteinExistence type="inferred from homology"/>
<keyword evidence="3" id="KW-0328">Glycosyltransferase</keyword>
<accession>A0AAV9CN83</accession>
<dbReference type="InterPro" id="IPR004263">
    <property type="entry name" value="Exostosin"/>
</dbReference>
<feature type="region of interest" description="Disordered" evidence="6">
    <location>
        <begin position="102"/>
        <end position="123"/>
    </location>
</feature>
<evidence type="ECO:0000259" key="8">
    <source>
        <dbReference type="Pfam" id="PF03016"/>
    </source>
</evidence>
<name>A0AAV9CN83_ACOCL</name>
<dbReference type="PANTHER" id="PTHR11062">
    <property type="entry name" value="EXOSTOSIN HEPARAN SULFATE GLYCOSYLTRANSFERASE -RELATED"/>
    <property type="match status" value="1"/>
</dbReference>
<keyword evidence="7" id="KW-0472">Membrane</keyword>
<reference evidence="9" key="2">
    <citation type="submission" date="2023-06" db="EMBL/GenBank/DDBJ databases">
        <authorList>
            <person name="Ma L."/>
            <person name="Liu K.-W."/>
            <person name="Li Z."/>
            <person name="Hsiao Y.-Y."/>
            <person name="Qi Y."/>
            <person name="Fu T."/>
            <person name="Tang G."/>
            <person name="Zhang D."/>
            <person name="Sun W.-H."/>
            <person name="Liu D.-K."/>
            <person name="Li Y."/>
            <person name="Chen G.-Z."/>
            <person name="Liu X.-D."/>
            <person name="Liao X.-Y."/>
            <person name="Jiang Y.-T."/>
            <person name="Yu X."/>
            <person name="Hao Y."/>
            <person name="Huang J."/>
            <person name="Zhao X.-W."/>
            <person name="Ke S."/>
            <person name="Chen Y.-Y."/>
            <person name="Wu W.-L."/>
            <person name="Hsu J.-L."/>
            <person name="Lin Y.-F."/>
            <person name="Huang M.-D."/>
            <person name="Li C.-Y."/>
            <person name="Huang L."/>
            <person name="Wang Z.-W."/>
            <person name="Zhao X."/>
            <person name="Zhong W.-Y."/>
            <person name="Peng D.-H."/>
            <person name="Ahmad S."/>
            <person name="Lan S."/>
            <person name="Zhang J.-S."/>
            <person name="Tsai W.-C."/>
            <person name="Van De Peer Y."/>
            <person name="Liu Z.-J."/>
        </authorList>
    </citation>
    <scope>NUCLEOTIDE SEQUENCE</scope>
    <source>
        <strain evidence="9">CP</strain>
        <tissue evidence="9">Leaves</tissue>
    </source>
</reference>
<feature type="compositionally biased region" description="Polar residues" evidence="6">
    <location>
        <begin position="202"/>
        <end position="214"/>
    </location>
</feature>
<keyword evidence="5" id="KW-0333">Golgi apparatus</keyword>
<comment type="subcellular location">
    <subcellularLocation>
        <location evidence="1">Golgi apparatus membrane</location>
        <topology evidence="1">Single-pass type II membrane protein</topology>
    </subcellularLocation>
</comment>
<evidence type="ECO:0000256" key="2">
    <source>
        <dbReference type="ARBA" id="ARBA00010271"/>
    </source>
</evidence>
<evidence type="ECO:0000256" key="1">
    <source>
        <dbReference type="ARBA" id="ARBA00004323"/>
    </source>
</evidence>
<comment type="caution">
    <text evidence="9">The sequence shown here is derived from an EMBL/GenBank/DDBJ whole genome shotgun (WGS) entry which is preliminary data.</text>
</comment>
<feature type="transmembrane region" description="Helical" evidence="7">
    <location>
        <begin position="20"/>
        <end position="38"/>
    </location>
</feature>